<dbReference type="InterPro" id="IPR029180">
    <property type="entry name" value="Myc_target_1"/>
</dbReference>
<evidence type="ECO:0000313" key="4">
    <source>
        <dbReference type="Proteomes" id="UP000261600"/>
    </source>
</evidence>
<sequence>MGAQNAESMTQSWSAIWWFIKSFCVSMAVGLVLGALVYVILTWMSRRKAGSANITRRPAHQSHFNSRNRPGFNRNSSYDRRSNNSLVSAAFSFHRQTSSSDHLDSPGQKSIFKVIFFVSTVHPMELNTTLPVTLKPNYSPVTSLLQYPFTSTYRST</sequence>
<feature type="region of interest" description="Disordered" evidence="1">
    <location>
        <begin position="52"/>
        <end position="80"/>
    </location>
</feature>
<proteinExistence type="predicted"/>
<keyword evidence="2" id="KW-0812">Transmembrane</keyword>
<accession>A0A3Q3JC90</accession>
<evidence type="ECO:0008006" key="5">
    <source>
        <dbReference type="Google" id="ProtNLM"/>
    </source>
</evidence>
<dbReference type="AlphaFoldDB" id="A0A3Q3JC90"/>
<reference evidence="3" key="2">
    <citation type="submission" date="2025-09" db="UniProtKB">
        <authorList>
            <consortium name="Ensembl"/>
        </authorList>
    </citation>
    <scope>IDENTIFICATION</scope>
</reference>
<feature type="transmembrane region" description="Helical" evidence="2">
    <location>
        <begin position="15"/>
        <end position="41"/>
    </location>
</feature>
<dbReference type="Proteomes" id="UP000261600">
    <property type="component" value="Unplaced"/>
</dbReference>
<keyword evidence="4" id="KW-1185">Reference proteome</keyword>
<dbReference type="PANTHER" id="PTHR14869:SF0">
    <property type="entry name" value="MYC TARGET PROTEIN 1"/>
    <property type="match status" value="1"/>
</dbReference>
<dbReference type="PANTHER" id="PTHR14869">
    <property type="entry name" value="MYC TARGET PROTEIN 1"/>
    <property type="match status" value="1"/>
</dbReference>
<name>A0A3Q3JC90_MONAL</name>
<dbReference type="GO" id="GO:0005654">
    <property type="term" value="C:nucleoplasm"/>
    <property type="evidence" value="ECO:0007669"/>
    <property type="project" value="TreeGrafter"/>
</dbReference>
<evidence type="ECO:0000256" key="2">
    <source>
        <dbReference type="SAM" id="Phobius"/>
    </source>
</evidence>
<reference evidence="3" key="1">
    <citation type="submission" date="2025-08" db="UniProtKB">
        <authorList>
            <consortium name="Ensembl"/>
        </authorList>
    </citation>
    <scope>IDENTIFICATION</scope>
</reference>
<keyword evidence="2" id="KW-0472">Membrane</keyword>
<dbReference type="Ensembl" id="ENSMALT00000011498.1">
    <property type="protein sequence ID" value="ENSMALP00000011257.1"/>
    <property type="gene ID" value="ENSMALG00000007992.1"/>
</dbReference>
<evidence type="ECO:0000256" key="1">
    <source>
        <dbReference type="SAM" id="MobiDB-lite"/>
    </source>
</evidence>
<evidence type="ECO:0000313" key="3">
    <source>
        <dbReference type="Ensembl" id="ENSMALP00000011257.1"/>
    </source>
</evidence>
<protein>
    <recommendedName>
        <fullName evidence="5">Myc target 1b</fullName>
    </recommendedName>
</protein>
<keyword evidence="2" id="KW-1133">Transmembrane helix</keyword>
<dbReference type="Pfam" id="PF15179">
    <property type="entry name" value="Myc_target_1"/>
    <property type="match status" value="1"/>
</dbReference>
<organism evidence="3 4">
    <name type="scientific">Monopterus albus</name>
    <name type="common">Swamp eel</name>
    <dbReference type="NCBI Taxonomy" id="43700"/>
    <lineage>
        <taxon>Eukaryota</taxon>
        <taxon>Metazoa</taxon>
        <taxon>Chordata</taxon>
        <taxon>Craniata</taxon>
        <taxon>Vertebrata</taxon>
        <taxon>Euteleostomi</taxon>
        <taxon>Actinopterygii</taxon>
        <taxon>Neopterygii</taxon>
        <taxon>Teleostei</taxon>
        <taxon>Neoteleostei</taxon>
        <taxon>Acanthomorphata</taxon>
        <taxon>Anabantaria</taxon>
        <taxon>Synbranchiformes</taxon>
        <taxon>Synbranchidae</taxon>
        <taxon>Monopterus</taxon>
    </lineage>
</organism>